<evidence type="ECO:0000256" key="8">
    <source>
        <dbReference type="ARBA" id="ARBA00023140"/>
    </source>
</evidence>
<dbReference type="FunFam" id="3.40.50.720:FF:000009">
    <property type="entry name" value="Fatty oxidation complex, alpha subunit"/>
    <property type="match status" value="1"/>
</dbReference>
<keyword evidence="3" id="KW-0276">Fatty acid metabolism</keyword>
<evidence type="ECO:0000259" key="13">
    <source>
        <dbReference type="Pfam" id="PF00725"/>
    </source>
</evidence>
<feature type="domain" description="3-hydroxyacyl-CoA dehydrogenase NAD binding" evidence="14">
    <location>
        <begin position="292"/>
        <end position="467"/>
    </location>
</feature>
<name>A0A562K800_SPHWJ</name>
<dbReference type="InterPro" id="IPR036291">
    <property type="entry name" value="NAD(P)-bd_dom_sf"/>
</dbReference>
<dbReference type="SUPFAM" id="SSF52096">
    <property type="entry name" value="ClpP/crotonase"/>
    <property type="match status" value="1"/>
</dbReference>
<dbReference type="SUPFAM" id="SSF51735">
    <property type="entry name" value="NAD(P)-binding Rossmann-fold domains"/>
    <property type="match status" value="1"/>
</dbReference>
<keyword evidence="11" id="KW-0511">Multifunctional enzyme</keyword>
<keyword evidence="5" id="KW-0560">Oxidoreductase</keyword>
<dbReference type="InterPro" id="IPR001753">
    <property type="entry name" value="Enoyl-CoA_hydra/iso"/>
</dbReference>
<evidence type="ECO:0000256" key="10">
    <source>
        <dbReference type="ARBA" id="ARBA00023239"/>
    </source>
</evidence>
<dbReference type="Gene3D" id="1.10.1040.50">
    <property type="match status" value="1"/>
</dbReference>
<evidence type="ECO:0000256" key="4">
    <source>
        <dbReference type="ARBA" id="ARBA00022963"/>
    </source>
</evidence>
<dbReference type="GO" id="GO:0004300">
    <property type="term" value="F:enoyl-CoA hydratase activity"/>
    <property type="evidence" value="ECO:0007669"/>
    <property type="project" value="UniProtKB-ARBA"/>
</dbReference>
<evidence type="ECO:0000256" key="6">
    <source>
        <dbReference type="ARBA" id="ARBA00023027"/>
    </source>
</evidence>
<dbReference type="FunFam" id="1.10.1040.50:FF:000006">
    <property type="entry name" value="Peroxisomal bifunctional enzyme"/>
    <property type="match status" value="1"/>
</dbReference>
<comment type="caution">
    <text evidence="15">The sequence shown here is derived from an EMBL/GenBank/DDBJ whole genome shotgun (WGS) entry which is preliminary data.</text>
</comment>
<comment type="subcellular location">
    <subcellularLocation>
        <location evidence="1">Peroxisome</location>
    </subcellularLocation>
</comment>
<dbReference type="UniPathway" id="UPA00659"/>
<dbReference type="InterPro" id="IPR029045">
    <property type="entry name" value="ClpP/crotonase-like_dom_sf"/>
</dbReference>
<evidence type="ECO:0000313" key="16">
    <source>
        <dbReference type="Proteomes" id="UP000316624"/>
    </source>
</evidence>
<proteinExistence type="predicted"/>
<keyword evidence="16" id="KW-1185">Reference proteome</keyword>
<dbReference type="Proteomes" id="UP000316624">
    <property type="component" value="Unassembled WGS sequence"/>
</dbReference>
<keyword evidence="7" id="KW-0443">Lipid metabolism</keyword>
<evidence type="ECO:0000256" key="1">
    <source>
        <dbReference type="ARBA" id="ARBA00004275"/>
    </source>
</evidence>
<organism evidence="15 16">
    <name type="scientific">Sphingobium wenxiniae (strain DSM 21828 / CGMCC 1.7748 / JZ-1)</name>
    <dbReference type="NCBI Taxonomy" id="595605"/>
    <lineage>
        <taxon>Bacteria</taxon>
        <taxon>Pseudomonadati</taxon>
        <taxon>Pseudomonadota</taxon>
        <taxon>Alphaproteobacteria</taxon>
        <taxon>Sphingomonadales</taxon>
        <taxon>Sphingomonadaceae</taxon>
        <taxon>Sphingobium</taxon>
    </lineage>
</organism>
<comment type="pathway">
    <text evidence="2">Lipid metabolism; fatty acid beta-oxidation.</text>
</comment>
<dbReference type="InterPro" id="IPR006176">
    <property type="entry name" value="3-OHacyl-CoA_DH_NAD-bd"/>
</dbReference>
<dbReference type="Pfam" id="PF02737">
    <property type="entry name" value="3HCDH_N"/>
    <property type="match status" value="1"/>
</dbReference>
<evidence type="ECO:0000256" key="2">
    <source>
        <dbReference type="ARBA" id="ARBA00005005"/>
    </source>
</evidence>
<evidence type="ECO:0000256" key="5">
    <source>
        <dbReference type="ARBA" id="ARBA00023002"/>
    </source>
</evidence>
<evidence type="ECO:0000256" key="9">
    <source>
        <dbReference type="ARBA" id="ARBA00023235"/>
    </source>
</evidence>
<evidence type="ECO:0000256" key="7">
    <source>
        <dbReference type="ARBA" id="ARBA00023098"/>
    </source>
</evidence>
<dbReference type="Gene3D" id="3.90.226.10">
    <property type="entry name" value="2-enoyl-CoA Hydratase, Chain A, domain 1"/>
    <property type="match status" value="1"/>
</dbReference>
<dbReference type="GO" id="GO:0006635">
    <property type="term" value="P:fatty acid beta-oxidation"/>
    <property type="evidence" value="ECO:0007669"/>
    <property type="project" value="UniProtKB-UniPathway"/>
</dbReference>
<dbReference type="InterPro" id="IPR006108">
    <property type="entry name" value="3HC_DH_C"/>
</dbReference>
<dbReference type="SUPFAM" id="SSF48179">
    <property type="entry name" value="6-phosphogluconate dehydrogenase C-terminal domain-like"/>
    <property type="match status" value="2"/>
</dbReference>
<dbReference type="EMBL" id="VLKK01000014">
    <property type="protein sequence ID" value="TWH91571.1"/>
    <property type="molecule type" value="Genomic_DNA"/>
</dbReference>
<reference evidence="15 16" key="1">
    <citation type="journal article" date="2015" name="Stand. Genomic Sci.">
        <title>Genomic Encyclopedia of Bacterial and Archaeal Type Strains, Phase III: the genomes of soil and plant-associated and newly described type strains.</title>
        <authorList>
            <person name="Whitman W.B."/>
            <person name="Woyke T."/>
            <person name="Klenk H.P."/>
            <person name="Zhou Y."/>
            <person name="Lilburn T.G."/>
            <person name="Beck B.J."/>
            <person name="De Vos P."/>
            <person name="Vandamme P."/>
            <person name="Eisen J.A."/>
            <person name="Garrity G."/>
            <person name="Hugenholtz P."/>
            <person name="Kyrpides N.C."/>
        </authorList>
    </citation>
    <scope>NUCLEOTIDE SEQUENCE [LARGE SCALE GENOMIC DNA]</scope>
    <source>
        <strain evidence="15 16">CGMCC 1.7748</strain>
    </source>
</reference>
<keyword evidence="8" id="KW-0576">Peroxisome</keyword>
<dbReference type="InterPro" id="IPR008927">
    <property type="entry name" value="6-PGluconate_DH-like_C_sf"/>
</dbReference>
<accession>A0A562K800</accession>
<dbReference type="CDD" id="cd06558">
    <property type="entry name" value="crotonase-like"/>
    <property type="match status" value="1"/>
</dbReference>
<evidence type="ECO:0000256" key="12">
    <source>
        <dbReference type="ARBA" id="ARBA00049556"/>
    </source>
</evidence>
<dbReference type="GO" id="GO:0016853">
    <property type="term" value="F:isomerase activity"/>
    <property type="evidence" value="ECO:0007669"/>
    <property type="project" value="UniProtKB-KW"/>
</dbReference>
<keyword evidence="6" id="KW-0520">NAD</keyword>
<feature type="domain" description="3-hydroxyacyl-CoA dehydrogenase C-terminal" evidence="13">
    <location>
        <begin position="472"/>
        <end position="556"/>
    </location>
</feature>
<comment type="catalytic activity">
    <reaction evidence="12">
        <text>a (3S)-3-hydroxyacyl-CoA + NAD(+) = a 3-oxoacyl-CoA + NADH + H(+)</text>
        <dbReference type="Rhea" id="RHEA:22432"/>
        <dbReference type="ChEBI" id="CHEBI:15378"/>
        <dbReference type="ChEBI" id="CHEBI:57318"/>
        <dbReference type="ChEBI" id="CHEBI:57540"/>
        <dbReference type="ChEBI" id="CHEBI:57945"/>
        <dbReference type="ChEBI" id="CHEBI:90726"/>
        <dbReference type="EC" id="1.1.1.35"/>
    </reaction>
</comment>
<evidence type="ECO:0000259" key="14">
    <source>
        <dbReference type="Pfam" id="PF02737"/>
    </source>
</evidence>
<dbReference type="Gene3D" id="3.40.50.720">
    <property type="entry name" value="NAD(P)-binding Rossmann-like Domain"/>
    <property type="match status" value="1"/>
</dbReference>
<sequence>MQEIAKWERDGAVAILTINNPPVNAISREVRAALVEGVNRAAKDDDVGALVIACAGRTFFAGADLKEFGKPSTKPFLTEVVDTIESSDKPIVAAIHGSALGGGLEIAMACHWRVAEPDAKLGLPEVKLGLMPGARGTQHLPRLVGVKNALEIIAFGNPVTARAAHEMGLVDVIAEGDLLQSAIAQANKVVGRPPRRTREQVAEKVDDAVYDEFARSNSRKFDRLDAPPAIIASVRAATELPFEQGVAREREIFLKLREGPQNEALRHVFFAEREAAKVPGIDSVVPREISRVGVVGSGTMGSGIAIALHVAGYPVTLYERDPAALDRGCQHIRAVLEANANAGRMTREAADAALNALQPVTAMEALSDVDLVIEAAYETMEVKRAIFSELDRIARPGAILASNTSYLDLDAIAQVTSRPSDVIGLHFFSPAHVMKLLEIVRGVETATDVIATAFVLAKCIGKRAVLSGNAWGFIGNRMLAVRREQAEAMAVEGASPAQVDKVMEAFGMAMGPFRVGDLAGLDLGWTPETSSGSTIRERLNEAGRRGQKTGKGFYDYDEKRRPVSSQETLDIIAGFARDRGIVQRAFTDEEILDRLLWPMVNEGASILADGIALRESDIDVVWINGYGWPAWNGGPMFHARRTGHGEVIRRLEELGIQPSAGLRKLAEENAP</sequence>
<dbReference type="PANTHER" id="PTHR23309">
    <property type="entry name" value="3-HYDROXYACYL-COA DEHYROGENASE"/>
    <property type="match status" value="1"/>
</dbReference>
<keyword evidence="9" id="KW-0413">Isomerase</keyword>
<dbReference type="GO" id="GO:0003857">
    <property type="term" value="F:(3S)-3-hydroxyacyl-CoA dehydrogenase (NAD+) activity"/>
    <property type="evidence" value="ECO:0007669"/>
    <property type="project" value="UniProtKB-EC"/>
</dbReference>
<evidence type="ECO:0000256" key="11">
    <source>
        <dbReference type="ARBA" id="ARBA00023268"/>
    </source>
</evidence>
<keyword evidence="4" id="KW-0442">Lipid degradation</keyword>
<dbReference type="AlphaFoldDB" id="A0A562K800"/>
<dbReference type="RefSeq" id="WP_145074642.1">
    <property type="nucleotide sequence ID" value="NZ_JACIIY010000025.1"/>
</dbReference>
<gene>
    <name evidence="15" type="ORF">IQ35_03084</name>
</gene>
<dbReference type="Pfam" id="PF00378">
    <property type="entry name" value="ECH_1"/>
    <property type="match status" value="1"/>
</dbReference>
<protein>
    <submittedName>
        <fullName evidence="15">3-hydroxyacyl-CoA dehydrogenase</fullName>
    </submittedName>
</protein>
<keyword evidence="10" id="KW-0456">Lyase</keyword>
<evidence type="ECO:0000256" key="3">
    <source>
        <dbReference type="ARBA" id="ARBA00022832"/>
    </source>
</evidence>
<dbReference type="Pfam" id="PF00725">
    <property type="entry name" value="3HCDH"/>
    <property type="match status" value="1"/>
</dbReference>
<dbReference type="GO" id="GO:0070403">
    <property type="term" value="F:NAD+ binding"/>
    <property type="evidence" value="ECO:0007669"/>
    <property type="project" value="InterPro"/>
</dbReference>
<evidence type="ECO:0000313" key="15">
    <source>
        <dbReference type="EMBL" id="TWH91571.1"/>
    </source>
</evidence>